<feature type="domain" description="D-isomer specific 2-hydroxyacid dehydrogenase NAD-binding" evidence="3">
    <location>
        <begin position="103"/>
        <end position="286"/>
    </location>
</feature>
<name>A0A4U0UF32_9PEZI</name>
<proteinExistence type="predicted"/>
<evidence type="ECO:0000313" key="4">
    <source>
        <dbReference type="EMBL" id="TKA34151.1"/>
    </source>
</evidence>
<keyword evidence="2" id="KW-0520">NAD</keyword>
<dbReference type="EMBL" id="NAJL01000001">
    <property type="protein sequence ID" value="TKA34151.1"/>
    <property type="molecule type" value="Genomic_DNA"/>
</dbReference>
<dbReference type="PANTHER" id="PTHR43333:SF1">
    <property type="entry name" value="D-ISOMER SPECIFIC 2-HYDROXYACID DEHYDROGENASE NAD-BINDING DOMAIN-CONTAINING PROTEIN"/>
    <property type="match status" value="1"/>
</dbReference>
<evidence type="ECO:0000259" key="3">
    <source>
        <dbReference type="Pfam" id="PF02826"/>
    </source>
</evidence>
<evidence type="ECO:0000313" key="5">
    <source>
        <dbReference type="Proteomes" id="UP000308549"/>
    </source>
</evidence>
<accession>A0A4U0UF32</accession>
<dbReference type="GO" id="GO:0016616">
    <property type="term" value="F:oxidoreductase activity, acting on the CH-OH group of donors, NAD or NADP as acceptor"/>
    <property type="evidence" value="ECO:0007669"/>
    <property type="project" value="InterPro"/>
</dbReference>
<gene>
    <name evidence="4" type="ORF">B0A50_00131</name>
</gene>
<keyword evidence="5" id="KW-1185">Reference proteome</keyword>
<evidence type="ECO:0000256" key="1">
    <source>
        <dbReference type="ARBA" id="ARBA00023002"/>
    </source>
</evidence>
<dbReference type="Gene3D" id="3.40.50.720">
    <property type="entry name" value="NAD(P)-binding Rossmann-like Domain"/>
    <property type="match status" value="2"/>
</dbReference>
<keyword evidence="1" id="KW-0560">Oxidoreductase</keyword>
<dbReference type="PANTHER" id="PTHR43333">
    <property type="entry name" value="2-HACID_DH_C DOMAIN-CONTAINING PROTEIN"/>
    <property type="match status" value="1"/>
</dbReference>
<dbReference type="InterPro" id="IPR006140">
    <property type="entry name" value="D-isomer_DH_NAD-bd"/>
</dbReference>
<dbReference type="Pfam" id="PF02826">
    <property type="entry name" value="2-Hacid_dh_C"/>
    <property type="match status" value="1"/>
</dbReference>
<evidence type="ECO:0000256" key="2">
    <source>
        <dbReference type="ARBA" id="ARBA00023027"/>
    </source>
</evidence>
<comment type="caution">
    <text evidence="4">The sequence shown here is derived from an EMBL/GenBank/DDBJ whole genome shotgun (WGS) entry which is preliminary data.</text>
</comment>
<dbReference type="SUPFAM" id="SSF52283">
    <property type="entry name" value="Formate/glycerate dehydrogenase catalytic domain-like"/>
    <property type="match status" value="1"/>
</dbReference>
<dbReference type="GO" id="GO:0051287">
    <property type="term" value="F:NAD binding"/>
    <property type="evidence" value="ECO:0007669"/>
    <property type="project" value="InterPro"/>
</dbReference>
<dbReference type="CDD" id="cd12160">
    <property type="entry name" value="2-Hacid_dh_3"/>
    <property type="match status" value="1"/>
</dbReference>
<organism evidence="4 5">
    <name type="scientific">Salinomyces thailandicus</name>
    <dbReference type="NCBI Taxonomy" id="706561"/>
    <lineage>
        <taxon>Eukaryota</taxon>
        <taxon>Fungi</taxon>
        <taxon>Dikarya</taxon>
        <taxon>Ascomycota</taxon>
        <taxon>Pezizomycotina</taxon>
        <taxon>Dothideomycetes</taxon>
        <taxon>Dothideomycetidae</taxon>
        <taxon>Mycosphaerellales</taxon>
        <taxon>Teratosphaeriaceae</taxon>
        <taxon>Salinomyces</taxon>
    </lineage>
</organism>
<dbReference type="SUPFAM" id="SSF51735">
    <property type="entry name" value="NAD(P)-binding Rossmann-fold domains"/>
    <property type="match status" value="1"/>
</dbReference>
<sequence>MKLLYPTSLKLDVESLKGFSVDLQPYDVKQELPENLIDADAMITWTNSPNNLKDAAGRMKNLKWIQSLAAGPNDVLSAGFDASKIKVTTGSGLHDWTVAEHTLGMLLAAARKFHEMRDYQTQGKWPQHLGGPQPDRPAGAFTSLRDANIVIWGFGNIGKTLAPWLTSLGANVKGLARSAGVRNGVEVYAEDKLSEILPKTDALVMILPGSEATKNALNAERLKQLPKHAWIVNVGRGTSIDEDALSKALDSGDIGGAALDVFQQEPLPGSSPLYKQKNVILSPHAAGGRPQGAEQLIADNLRKFMAGQELKNII</sequence>
<protein>
    <recommendedName>
        <fullName evidence="3">D-isomer specific 2-hydroxyacid dehydrogenase NAD-binding domain-containing protein</fullName>
    </recommendedName>
</protein>
<dbReference type="AlphaFoldDB" id="A0A4U0UF32"/>
<dbReference type="Proteomes" id="UP000308549">
    <property type="component" value="Unassembled WGS sequence"/>
</dbReference>
<reference evidence="4 5" key="1">
    <citation type="submission" date="2017-03" db="EMBL/GenBank/DDBJ databases">
        <title>Genomes of endolithic fungi from Antarctica.</title>
        <authorList>
            <person name="Coleine C."/>
            <person name="Masonjones S."/>
            <person name="Stajich J.E."/>
        </authorList>
    </citation>
    <scope>NUCLEOTIDE SEQUENCE [LARGE SCALE GENOMIC DNA]</scope>
    <source>
        <strain evidence="4 5">CCFEE 6315</strain>
    </source>
</reference>
<dbReference type="InterPro" id="IPR036291">
    <property type="entry name" value="NAD(P)-bd_dom_sf"/>
</dbReference>
<dbReference type="OrthoDB" id="298012at2759"/>